<evidence type="ECO:0000256" key="3">
    <source>
        <dbReference type="ARBA" id="ARBA00022763"/>
    </source>
</evidence>
<evidence type="ECO:0000256" key="6">
    <source>
        <dbReference type="ARBA" id="ARBA00022839"/>
    </source>
</evidence>
<dbReference type="PANTHER" id="PTHR43788:SF6">
    <property type="entry name" value="DNA HELICASE B"/>
    <property type="match status" value="1"/>
</dbReference>
<keyword evidence="9 11" id="KW-0234">DNA repair</keyword>
<protein>
    <recommendedName>
        <fullName evidence="11">RecBCD enzyme subunit RecD</fullName>
        <ecNumber evidence="11">5.6.2.3</ecNumber>
    </recommendedName>
    <alternativeName>
        <fullName evidence="11">DNA 5'-3' helicase subunit RecD</fullName>
    </alternativeName>
    <alternativeName>
        <fullName evidence="11">Exonuclease V subunit RecD</fullName>
        <shortName evidence="11">ExoV subunit RecD</shortName>
    </alternativeName>
    <alternativeName>
        <fullName evidence="11">Helicase/nuclease RecBCD subunit RecD</fullName>
    </alternativeName>
</protein>
<proteinExistence type="inferred from homology"/>
<dbReference type="Gene3D" id="1.10.10.1020">
    <property type="entry name" value="RecBCD complex, subunit RecD, N-terminal domain"/>
    <property type="match status" value="1"/>
</dbReference>
<dbReference type="NCBIfam" id="TIGR01447">
    <property type="entry name" value="recD"/>
    <property type="match status" value="1"/>
</dbReference>
<evidence type="ECO:0000256" key="8">
    <source>
        <dbReference type="ARBA" id="ARBA00023125"/>
    </source>
</evidence>
<evidence type="ECO:0000256" key="4">
    <source>
        <dbReference type="ARBA" id="ARBA00022801"/>
    </source>
</evidence>
<dbReference type="PANTHER" id="PTHR43788">
    <property type="entry name" value="DNA2/NAM7 HELICASE FAMILY MEMBER"/>
    <property type="match status" value="1"/>
</dbReference>
<keyword evidence="5 11" id="KW-0347">Helicase</keyword>
<name>A0ABT1FFR5_9GAMM</name>
<evidence type="ECO:0000256" key="9">
    <source>
        <dbReference type="ARBA" id="ARBA00023204"/>
    </source>
</evidence>
<dbReference type="GO" id="GO:0008854">
    <property type="term" value="F:exodeoxyribonuclease V activity"/>
    <property type="evidence" value="ECO:0007669"/>
    <property type="project" value="UniProtKB-EC"/>
</dbReference>
<dbReference type="InterPro" id="IPR050534">
    <property type="entry name" value="Coronavir_polyprotein_1ab"/>
</dbReference>
<dbReference type="EMBL" id="JAMZEK010000005">
    <property type="protein sequence ID" value="MCP1376214.1"/>
    <property type="molecule type" value="Genomic_DNA"/>
</dbReference>
<dbReference type="CDD" id="cd18809">
    <property type="entry name" value="SF1_C_RecD"/>
    <property type="match status" value="1"/>
</dbReference>
<keyword evidence="1 11" id="KW-0540">Nuclease</keyword>
<gene>
    <name evidence="11 13" type="primary">recD</name>
    <name evidence="13" type="ORF">NC595_19365</name>
</gene>
<feature type="binding site" evidence="11">
    <location>
        <begin position="176"/>
        <end position="183"/>
    </location>
    <ligand>
        <name>ATP</name>
        <dbReference type="ChEBI" id="CHEBI:30616"/>
    </ligand>
</feature>
<evidence type="ECO:0000256" key="1">
    <source>
        <dbReference type="ARBA" id="ARBA00022722"/>
    </source>
</evidence>
<comment type="similarity">
    <text evidence="11">Belongs to the RecD family.</text>
</comment>
<organism evidence="13 14">
    <name type="scientific">Dyella lutea</name>
    <dbReference type="NCBI Taxonomy" id="2950441"/>
    <lineage>
        <taxon>Bacteria</taxon>
        <taxon>Pseudomonadati</taxon>
        <taxon>Pseudomonadota</taxon>
        <taxon>Gammaproteobacteria</taxon>
        <taxon>Lysobacterales</taxon>
        <taxon>Rhodanobacteraceae</taxon>
        <taxon>Dyella</taxon>
    </lineage>
</organism>
<evidence type="ECO:0000256" key="11">
    <source>
        <dbReference type="HAMAP-Rule" id="MF_01487"/>
    </source>
</evidence>
<keyword evidence="10 11" id="KW-0413">Isomerase</keyword>
<keyword evidence="8 11" id="KW-0238">DNA-binding</keyword>
<dbReference type="RefSeq" id="WP_253569031.1">
    <property type="nucleotide sequence ID" value="NZ_JAMZEK010000005.1"/>
</dbReference>
<keyword evidence="14" id="KW-1185">Reference proteome</keyword>
<dbReference type="Pfam" id="PF13245">
    <property type="entry name" value="AAA_19"/>
    <property type="match status" value="1"/>
</dbReference>
<dbReference type="InterPro" id="IPR041851">
    <property type="entry name" value="RecD_N_sf"/>
</dbReference>
<reference evidence="13 14" key="1">
    <citation type="submission" date="2022-06" db="EMBL/GenBank/DDBJ databases">
        <title>Dyella sp. Sa strain:Sa Genome sequencing.</title>
        <authorList>
            <person name="Park S."/>
        </authorList>
    </citation>
    <scope>NUCLEOTIDE SEQUENCE [LARGE SCALE GENOMIC DNA]</scope>
    <source>
        <strain evidence="13 14">Sa</strain>
    </source>
</reference>
<evidence type="ECO:0000256" key="10">
    <source>
        <dbReference type="ARBA" id="ARBA00023235"/>
    </source>
</evidence>
<dbReference type="HAMAP" id="MF_01487">
    <property type="entry name" value="RecD"/>
    <property type="match status" value="1"/>
</dbReference>
<dbReference type="SUPFAM" id="SSF52540">
    <property type="entry name" value="P-loop containing nucleoside triphosphate hydrolases"/>
    <property type="match status" value="1"/>
</dbReference>
<dbReference type="InterPro" id="IPR027785">
    <property type="entry name" value="UvrD-like_helicase_C"/>
</dbReference>
<comment type="function">
    <text evidence="11">A helicase/nuclease that prepares dsDNA breaks (DSB) for recombinational DNA repair. Binds to DSBs and unwinds DNA via a highly rapid and processive ATP-dependent bidirectional helicase activity. Unwinds dsDNA until it encounters a Chi (crossover hotspot instigator) sequence from the 3' direction. Cuts ssDNA a few nucleotides 3' to the Chi site. The properties and activities of the enzyme are changed at Chi. The Chi-altered holoenzyme produces a long 3'-ssDNA overhang and facilitates RecA-binding to the ssDNA for homologous DNA recombination and repair. Holoenzyme degrades any linearized DNA that is unable to undergo homologous recombination. In the holoenzyme this subunit has ssDNA-dependent ATPase and 5'-3' helicase activity. When added to pre-assembled RecBC greatly stimulates nuclease activity and augments holoenzyme processivity. Negatively regulates the RecA-loading ability of RecBCD.</text>
</comment>
<dbReference type="Pfam" id="PF13538">
    <property type="entry name" value="UvrD_C_2"/>
    <property type="match status" value="1"/>
</dbReference>
<keyword evidence="6 11" id="KW-0269">Exonuclease</keyword>
<dbReference type="InterPro" id="IPR006344">
    <property type="entry name" value="RecD"/>
</dbReference>
<comment type="miscellaneous">
    <text evidence="11">In the RecBCD complex, RecB has a slow 3'-5' helicase, an exonuclease activity and loads RecA onto ssDNA, RecD has a fast 5'-3' helicase activity, while RecC stimulates the ATPase and processivity of the RecB helicase and contributes to recognition of the Chi site.</text>
</comment>
<sequence length="605" mass="65192">MATGRYARMSAYRFVPSPLELTADAPWRPLDRAVLRWTLGHGGSPLLAKMAAWASYADGEGDTALPLSGDGPGRHGMPRPDAEALVALRAEPLVGDGRVPTPYVIDAEDRFYLWRNHAHEVAVANAVRARRAAAEPATIDEALLDTLFHGDRSDAVQRQREAVAAVAGRRLFVLTGGPGTGKTTTVLRMLLALQRQVAGATLAIQVAAPTGKAAQRLVQSLRQGKQALAAQLDEDWSTALAAIPDAEARTLHRLLGYDPRRNRFTRDAAHPLAADVVVVDEASMVDLAMLRALLDAVRPQATLVLVGDADQLTSVAAGSVLMDLVTAFEADPRGDLVRLEHSFRAERQLVPINRAVRAGDGRALHAAMEAAGDDARWREVADAAALRRALAGWCDALAALPIRPALAPREEDHTEARAAVAVQALRALAQRQLLSALREDAFGALALNGWIEQRLKQLWGVPPDRHWYAGRAVLVTRNDYAARLYNGDVGLCLAEPDGSLRVWFETVDEHGRASARSFAPGTLPPHEGGFAITVHKSQGSEYDLAAVLLPPDPEHRLLSRQLLYTGLSRAKRQVELWGTAEAIAAALDRPVQRAGGLAARLLAGR</sequence>
<evidence type="ECO:0000256" key="7">
    <source>
        <dbReference type="ARBA" id="ARBA00022840"/>
    </source>
</evidence>
<keyword evidence="4 11" id="KW-0378">Hydrolase</keyword>
<comment type="subunit">
    <text evidence="11">Heterotrimer of RecB, RecC and RecD. All subunits contribute to DNA-binding.</text>
</comment>
<comment type="catalytic activity">
    <reaction evidence="11">
        <text>ATP + H2O = ADP + phosphate + H(+)</text>
        <dbReference type="Rhea" id="RHEA:13065"/>
        <dbReference type="ChEBI" id="CHEBI:15377"/>
        <dbReference type="ChEBI" id="CHEBI:15378"/>
        <dbReference type="ChEBI" id="CHEBI:30616"/>
        <dbReference type="ChEBI" id="CHEBI:43474"/>
        <dbReference type="ChEBI" id="CHEBI:456216"/>
        <dbReference type="EC" id="5.6.2.3"/>
    </reaction>
</comment>
<dbReference type="EC" id="5.6.2.3" evidence="11"/>
<keyword evidence="3 11" id="KW-0227">DNA damage</keyword>
<keyword evidence="7 11" id="KW-0067">ATP-binding</keyword>
<evidence type="ECO:0000256" key="5">
    <source>
        <dbReference type="ARBA" id="ARBA00022806"/>
    </source>
</evidence>
<comment type="caution">
    <text evidence="13">The sequence shown here is derived from an EMBL/GenBank/DDBJ whole genome shotgun (WGS) entry which is preliminary data.</text>
</comment>
<dbReference type="InterPro" id="IPR027417">
    <property type="entry name" value="P-loop_NTPase"/>
</dbReference>
<feature type="domain" description="UvrD-like helicase C-terminal" evidence="12">
    <location>
        <begin position="529"/>
        <end position="574"/>
    </location>
</feature>
<keyword evidence="2 11" id="KW-0547">Nucleotide-binding</keyword>
<accession>A0ABT1FFR5</accession>
<dbReference type="Gene3D" id="3.40.50.300">
    <property type="entry name" value="P-loop containing nucleotide triphosphate hydrolases"/>
    <property type="match status" value="3"/>
</dbReference>
<dbReference type="Proteomes" id="UP001204615">
    <property type="component" value="Unassembled WGS sequence"/>
</dbReference>
<evidence type="ECO:0000259" key="12">
    <source>
        <dbReference type="Pfam" id="PF13538"/>
    </source>
</evidence>
<evidence type="ECO:0000313" key="13">
    <source>
        <dbReference type="EMBL" id="MCP1376214.1"/>
    </source>
</evidence>
<dbReference type="CDD" id="cd17933">
    <property type="entry name" value="DEXSc_RecD-like"/>
    <property type="match status" value="1"/>
</dbReference>
<evidence type="ECO:0000256" key="2">
    <source>
        <dbReference type="ARBA" id="ARBA00022741"/>
    </source>
</evidence>
<evidence type="ECO:0000313" key="14">
    <source>
        <dbReference type="Proteomes" id="UP001204615"/>
    </source>
</evidence>